<keyword evidence="1" id="KW-1133">Transmembrane helix</keyword>
<evidence type="ECO:0000259" key="2">
    <source>
        <dbReference type="PROSITE" id="PS51767"/>
    </source>
</evidence>
<evidence type="ECO:0000313" key="3">
    <source>
        <dbReference type="EMBL" id="MDI1491833.1"/>
    </source>
</evidence>
<dbReference type="InterPro" id="IPR033121">
    <property type="entry name" value="PEPTIDASE_A1"/>
</dbReference>
<keyword evidence="1" id="KW-0472">Membrane</keyword>
<dbReference type="PROSITE" id="PS51767">
    <property type="entry name" value="PEPTIDASE_A1"/>
    <property type="match status" value="1"/>
</dbReference>
<dbReference type="Proteomes" id="UP001161017">
    <property type="component" value="Unassembled WGS sequence"/>
</dbReference>
<feature type="transmembrane region" description="Helical" evidence="1">
    <location>
        <begin position="352"/>
        <end position="375"/>
    </location>
</feature>
<reference evidence="3" key="1">
    <citation type="journal article" date="2023" name="Genome Biol. Evol.">
        <title>First Whole Genome Sequence and Flow Cytometry Genome Size Data for the Lichen-Forming Fungus Ramalina farinacea (Ascomycota).</title>
        <authorList>
            <person name="Llewellyn T."/>
            <person name="Mian S."/>
            <person name="Hill R."/>
            <person name="Leitch I.J."/>
            <person name="Gaya E."/>
        </authorList>
    </citation>
    <scope>NUCLEOTIDE SEQUENCE</scope>
    <source>
        <strain evidence="3">LIQ254RAFAR</strain>
    </source>
</reference>
<protein>
    <recommendedName>
        <fullName evidence="2">Peptidase A1 domain-containing protein</fullName>
    </recommendedName>
</protein>
<dbReference type="SUPFAM" id="SSF50630">
    <property type="entry name" value="Acid proteases"/>
    <property type="match status" value="1"/>
</dbReference>
<sequence>MAIKFGYLSRKAAFPGFQKNKSSTWSSQGIFDLDVENGLNLTGNGDFGYDTIGLDIQNSGGLTLTHQLLGGIATKDFYLGEFGLGPKPTNLSSFDNPIPNYMRTLREQNLIPSISYGYTAGAKYQLDGVFGSLTLGGFDATRFIPSNLSLPFAADDSRSLTVGVQSIILSSTSAGEMNALTKGAFFLLDSSVSDLWLPLSACQVFEEAFGLTYDGRTDFYTVNASTHQRLQNLNPSVTLKLGAVVFGESTISITLPYAAFDLQASSPYYPNATNYFPVRRAANSTQYILGRTIFQETYIIVDQERSNFTIAQALFQESAQPKLVTIQPLNTSSSSATKHDIENGGHSISHGVLATIIVVVVLFLFLVTGSGIYFYRRKHRSHQIKPPSPELDSAQMESHLGELDSEAMPTAEFEGDINHRPEVEGERGQRIELEGERGRKTELEDTLRQRSELEGGMSQWPELEGTTPMAATNLNRREVYSILPPTQGQVVHD</sequence>
<dbReference type="AlphaFoldDB" id="A0AA43QSJ1"/>
<dbReference type="Gene3D" id="2.40.70.10">
    <property type="entry name" value="Acid Proteases"/>
    <property type="match status" value="2"/>
</dbReference>
<gene>
    <name evidence="3" type="ORF">OHK93_003044</name>
</gene>
<comment type="caution">
    <text evidence="3">The sequence shown here is derived from an EMBL/GenBank/DDBJ whole genome shotgun (WGS) entry which is preliminary data.</text>
</comment>
<dbReference type="EMBL" id="JAPUFD010000016">
    <property type="protein sequence ID" value="MDI1491833.1"/>
    <property type="molecule type" value="Genomic_DNA"/>
</dbReference>
<dbReference type="Pfam" id="PF00026">
    <property type="entry name" value="Asp"/>
    <property type="match status" value="1"/>
</dbReference>
<organism evidence="3 4">
    <name type="scientific">Ramalina farinacea</name>
    <dbReference type="NCBI Taxonomy" id="258253"/>
    <lineage>
        <taxon>Eukaryota</taxon>
        <taxon>Fungi</taxon>
        <taxon>Dikarya</taxon>
        <taxon>Ascomycota</taxon>
        <taxon>Pezizomycotina</taxon>
        <taxon>Lecanoromycetes</taxon>
        <taxon>OSLEUM clade</taxon>
        <taxon>Lecanoromycetidae</taxon>
        <taxon>Lecanorales</taxon>
        <taxon>Lecanorineae</taxon>
        <taxon>Ramalinaceae</taxon>
        <taxon>Ramalina</taxon>
    </lineage>
</organism>
<evidence type="ECO:0000256" key="1">
    <source>
        <dbReference type="SAM" id="Phobius"/>
    </source>
</evidence>
<name>A0AA43QSJ1_9LECA</name>
<feature type="domain" description="Peptidase A1" evidence="2">
    <location>
        <begin position="1"/>
        <end position="311"/>
    </location>
</feature>
<proteinExistence type="predicted"/>
<dbReference type="InterPro" id="IPR021109">
    <property type="entry name" value="Peptidase_aspartic_dom_sf"/>
</dbReference>
<evidence type="ECO:0000313" key="4">
    <source>
        <dbReference type="Proteomes" id="UP001161017"/>
    </source>
</evidence>
<keyword evidence="1" id="KW-0812">Transmembrane</keyword>
<keyword evidence="4" id="KW-1185">Reference proteome</keyword>
<accession>A0AA43QSJ1</accession>